<evidence type="ECO:0000256" key="3">
    <source>
        <dbReference type="ARBA" id="ARBA00022801"/>
    </source>
</evidence>
<sequence length="986" mass="106049">MWRVFTISLLIFWLLPSVSARTTLPIQFVVPIASVTNRGLSFDNRGLPQRTLQLYEAWPATQAKRQPDPLLRVAVPSFPQKIDPNLQNYWHDAPSQPQTMLVFLAEQADLSLASTFDAWAERGDYVYKTLTQHAQRTQTSLISDLRAQGHNPQSLWIVNSLIVEGDQQLALALAQHPAVASISANQVFNNPSLTATPVTEPANVAWGVAAVDAPQVWADWGVRGQGIVVANIDTGVTVSHTALLNNYRGWSANGLSNDYNWFDPIYQYRLPTDPAGHGTHTMGSLVGANDQQGMALGVAPAARWIAARACGALTCDELSLIRSAQWMLAPTRIGCERNQQIPCDPRPDLRPHIINNSWGGPGENTWYSGYITAWDAAGILSVFAAGNFGRSGCYTSTAPGNNANVFSVGAVDSNNLIADFSSRGPTSDGRTNPDLSAPGVRVPSAWPNGSTALLDGTSMAAPHVSGIAALIWSANPQYVGDLAATQALLTNTTEARYSAQCGDTPTARPNNVYGWGSADAYAAVRNARVDVAWLILPEQIVVPANSLVTIPITLDTRQVSAAGSYRANVLVVASTGTSTIELELIVEAAANTSQFTGQLIDRWHGRGVYGRVSIGGGPSSYTDPTGHYTMTLTTDTHQLAAQATGYHPQTTTVDLVIQQTNVLTLTPDIPHMLVEIPPISASLAFAEQHTFPVTLTNAGTQPLVVSPNVPKREWQITPAPSAALYDTTGLAELKLDDDQIYTDALDLGFSAPLFGTLANKVYLSSNGWVSLNAVRSAAPSSNCFPANNLPNATLAPFWTDLDPSEGGIIRAGSVNADTFVASYEQVPLWQDENLPTAAPTYTFQLIIERSGRVEYRYGMMGYLPGRWGVGTHTNSSVGQALGCHQSHEYLAAHNWQLLNQPSSQQWLSATPSSLTIAPQQQATLLVQLNGFGAISWLQQPAVSVVQLNSNDPRQPQLELTASVRLQPAPYQTYANTIVLSNPLANP</sequence>
<proteinExistence type="inferred from homology"/>
<dbReference type="InterPro" id="IPR023828">
    <property type="entry name" value="Peptidase_S8_Ser-AS"/>
</dbReference>
<dbReference type="InterPro" id="IPR000209">
    <property type="entry name" value="Peptidase_S8/S53_dom"/>
</dbReference>
<reference evidence="7 8" key="1">
    <citation type="submission" date="2024-02" db="EMBL/GenBank/DDBJ databases">
        <title>Herpetosiphon gulosus NBRC 112829.</title>
        <authorList>
            <person name="Ichikawa N."/>
            <person name="Katano-Makiyama Y."/>
            <person name="Hidaka K."/>
        </authorList>
    </citation>
    <scope>NUCLEOTIDE SEQUENCE [LARGE SCALE GENOMIC DNA]</scope>
    <source>
        <strain evidence="7 8">NBRC 112829</strain>
    </source>
</reference>
<dbReference type="PROSITE" id="PS51892">
    <property type="entry name" value="SUBTILASE"/>
    <property type="match status" value="1"/>
</dbReference>
<evidence type="ECO:0000259" key="6">
    <source>
        <dbReference type="Pfam" id="PF00082"/>
    </source>
</evidence>
<evidence type="ECO:0000313" key="8">
    <source>
        <dbReference type="Proteomes" id="UP001428290"/>
    </source>
</evidence>
<dbReference type="CDD" id="cd07481">
    <property type="entry name" value="Peptidases_S8_BacillopeptidaseF-like"/>
    <property type="match status" value="1"/>
</dbReference>
<dbReference type="Gene3D" id="3.40.50.200">
    <property type="entry name" value="Peptidase S8/S53 domain"/>
    <property type="match status" value="1"/>
</dbReference>
<dbReference type="RefSeq" id="WP_345720554.1">
    <property type="nucleotide sequence ID" value="NZ_BAABRU010000002.1"/>
</dbReference>
<evidence type="ECO:0000256" key="4">
    <source>
        <dbReference type="ARBA" id="ARBA00022825"/>
    </source>
</evidence>
<dbReference type="Pfam" id="PF00082">
    <property type="entry name" value="Peptidase_S8"/>
    <property type="match status" value="1"/>
</dbReference>
<evidence type="ECO:0000256" key="5">
    <source>
        <dbReference type="PROSITE-ProRule" id="PRU01240"/>
    </source>
</evidence>
<gene>
    <name evidence="7" type="ORF">Hgul01_00707</name>
</gene>
<comment type="caution">
    <text evidence="7">The sequence shown here is derived from an EMBL/GenBank/DDBJ whole genome shotgun (WGS) entry which is preliminary data.</text>
</comment>
<dbReference type="Gene3D" id="2.60.40.1120">
    <property type="entry name" value="Carboxypeptidase-like, regulatory domain"/>
    <property type="match status" value="1"/>
</dbReference>
<evidence type="ECO:0000256" key="2">
    <source>
        <dbReference type="ARBA" id="ARBA00022670"/>
    </source>
</evidence>
<protein>
    <recommendedName>
        <fullName evidence="6">Peptidase S8/S53 domain-containing protein</fullName>
    </recommendedName>
</protein>
<dbReference type="SUPFAM" id="SSF49464">
    <property type="entry name" value="Carboxypeptidase regulatory domain-like"/>
    <property type="match status" value="1"/>
</dbReference>
<keyword evidence="4 5" id="KW-0720">Serine protease</keyword>
<name>A0ABP9WUN7_9CHLR</name>
<dbReference type="InterPro" id="IPR015500">
    <property type="entry name" value="Peptidase_S8_subtilisin-rel"/>
</dbReference>
<keyword evidence="3 5" id="KW-0378">Hydrolase</keyword>
<feature type="domain" description="Peptidase S8/S53" evidence="6">
    <location>
        <begin position="224"/>
        <end position="516"/>
    </location>
</feature>
<dbReference type="PANTHER" id="PTHR43399">
    <property type="entry name" value="SUBTILISIN-RELATED"/>
    <property type="match status" value="1"/>
</dbReference>
<dbReference type="InterPro" id="IPR036852">
    <property type="entry name" value="Peptidase_S8/S53_dom_sf"/>
</dbReference>
<feature type="active site" description="Charge relay system" evidence="5">
    <location>
        <position position="458"/>
    </location>
</feature>
<dbReference type="SUPFAM" id="SSF52743">
    <property type="entry name" value="Subtilisin-like"/>
    <property type="match status" value="1"/>
</dbReference>
<dbReference type="PANTHER" id="PTHR43399:SF4">
    <property type="entry name" value="CELL WALL-ASSOCIATED PROTEASE"/>
    <property type="match status" value="1"/>
</dbReference>
<keyword evidence="8" id="KW-1185">Reference proteome</keyword>
<evidence type="ECO:0000256" key="1">
    <source>
        <dbReference type="ARBA" id="ARBA00011073"/>
    </source>
</evidence>
<dbReference type="PROSITE" id="PS00138">
    <property type="entry name" value="SUBTILASE_SER"/>
    <property type="match status" value="1"/>
</dbReference>
<feature type="active site" description="Charge relay system" evidence="5">
    <location>
        <position position="277"/>
    </location>
</feature>
<dbReference type="EMBL" id="BAABRU010000002">
    <property type="protein sequence ID" value="GAA5526925.1"/>
    <property type="molecule type" value="Genomic_DNA"/>
</dbReference>
<keyword evidence="2 5" id="KW-0645">Protease</keyword>
<dbReference type="Proteomes" id="UP001428290">
    <property type="component" value="Unassembled WGS sequence"/>
</dbReference>
<dbReference type="PRINTS" id="PR00723">
    <property type="entry name" value="SUBTILISIN"/>
</dbReference>
<feature type="active site" description="Charge relay system" evidence="5">
    <location>
        <position position="233"/>
    </location>
</feature>
<evidence type="ECO:0000313" key="7">
    <source>
        <dbReference type="EMBL" id="GAA5526925.1"/>
    </source>
</evidence>
<organism evidence="7 8">
    <name type="scientific">Herpetosiphon gulosus</name>
    <dbReference type="NCBI Taxonomy" id="1973496"/>
    <lineage>
        <taxon>Bacteria</taxon>
        <taxon>Bacillati</taxon>
        <taxon>Chloroflexota</taxon>
        <taxon>Chloroflexia</taxon>
        <taxon>Herpetosiphonales</taxon>
        <taxon>Herpetosiphonaceae</taxon>
        <taxon>Herpetosiphon</taxon>
    </lineage>
</organism>
<comment type="similarity">
    <text evidence="1 5">Belongs to the peptidase S8 family.</text>
</comment>
<accession>A0ABP9WUN7</accession>
<dbReference type="InterPro" id="IPR033857">
    <property type="entry name" value="Bacillopeptidase_F"/>
</dbReference>
<dbReference type="InterPro" id="IPR051048">
    <property type="entry name" value="Peptidase_S8/S53_subtilisin"/>
</dbReference>
<dbReference type="InterPro" id="IPR008969">
    <property type="entry name" value="CarboxyPept-like_regulatory"/>
</dbReference>